<dbReference type="AlphaFoldDB" id="A0A9N9MHI8"/>
<dbReference type="InterPro" id="IPR051870">
    <property type="entry name" value="Elongin-A_domain"/>
</dbReference>
<dbReference type="GO" id="GO:0006368">
    <property type="term" value="P:transcription elongation by RNA polymerase II"/>
    <property type="evidence" value="ECO:0007669"/>
    <property type="project" value="InterPro"/>
</dbReference>
<accession>A0A9N9MHI8</accession>
<sequence length="266" mass="30582">MDPISGKVKNQFDKKLGNGTKGNSKKKIPQSQKNIESSLEKYTSSDYKKKNKSMTRRSHKNRDHMKTHREHSEANNSKNSTSISYHYPYSIDPSGKIDFEQLVESGTVSLADAMELLLDSVPEIAHVSVDNQGRQLVHGPEAISRLNAAKYNQNKLYTEDKSSPTNQVPKLVNICNAFFQDNLSLIGYTGGAPYSVLEPILEKANPAQLYRIEFNNQYLIDGQTDALWELHCKRDLKYRKKFWWESYRDMYIHYEIERLTKLGVLT</sequence>
<dbReference type="GO" id="GO:0070449">
    <property type="term" value="C:elongin complex"/>
    <property type="evidence" value="ECO:0007669"/>
    <property type="project" value="InterPro"/>
</dbReference>
<dbReference type="Proteomes" id="UP001152799">
    <property type="component" value="Chromosome 1"/>
</dbReference>
<dbReference type="PANTHER" id="PTHR15141">
    <property type="entry name" value="TRANSCRIPTION ELONGATION FACTOR B POLYPEPTIDE 3"/>
    <property type="match status" value="1"/>
</dbReference>
<feature type="region of interest" description="Disordered" evidence="1">
    <location>
        <begin position="1"/>
        <end position="81"/>
    </location>
</feature>
<dbReference type="Gene3D" id="6.10.250.3180">
    <property type="match status" value="1"/>
</dbReference>
<dbReference type="InterPro" id="IPR010684">
    <property type="entry name" value="RNA_pol_II_trans_fac_SIII_A"/>
</dbReference>
<evidence type="ECO:0000313" key="3">
    <source>
        <dbReference type="Proteomes" id="UP001152799"/>
    </source>
</evidence>
<dbReference type="Pfam" id="PF06881">
    <property type="entry name" value="Elongin_A"/>
    <property type="match status" value="1"/>
</dbReference>
<dbReference type="EMBL" id="OU892277">
    <property type="protein sequence ID" value="CAG9760407.1"/>
    <property type="molecule type" value="Genomic_DNA"/>
</dbReference>
<dbReference type="PANTHER" id="PTHR15141:SF76">
    <property type="entry name" value="TRANSCRIPTION ELONGATION FACTOR B POLYPEPTIDE 3"/>
    <property type="match status" value="1"/>
</dbReference>
<feature type="compositionally biased region" description="Basic residues" evidence="1">
    <location>
        <begin position="49"/>
        <end position="69"/>
    </location>
</feature>
<keyword evidence="3" id="KW-1185">Reference proteome</keyword>
<reference evidence="2" key="1">
    <citation type="submission" date="2022-01" db="EMBL/GenBank/DDBJ databases">
        <authorList>
            <person name="King R."/>
        </authorList>
    </citation>
    <scope>NUCLEOTIDE SEQUENCE</scope>
</reference>
<evidence type="ECO:0000313" key="2">
    <source>
        <dbReference type="EMBL" id="CAG9760407.1"/>
    </source>
</evidence>
<proteinExistence type="predicted"/>
<evidence type="ECO:0000256" key="1">
    <source>
        <dbReference type="SAM" id="MobiDB-lite"/>
    </source>
</evidence>
<name>A0A9N9MHI8_9CUCU</name>
<organism evidence="2 3">
    <name type="scientific">Ceutorhynchus assimilis</name>
    <name type="common">cabbage seed weevil</name>
    <dbReference type="NCBI Taxonomy" id="467358"/>
    <lineage>
        <taxon>Eukaryota</taxon>
        <taxon>Metazoa</taxon>
        <taxon>Ecdysozoa</taxon>
        <taxon>Arthropoda</taxon>
        <taxon>Hexapoda</taxon>
        <taxon>Insecta</taxon>
        <taxon>Pterygota</taxon>
        <taxon>Neoptera</taxon>
        <taxon>Endopterygota</taxon>
        <taxon>Coleoptera</taxon>
        <taxon>Polyphaga</taxon>
        <taxon>Cucujiformia</taxon>
        <taxon>Curculionidae</taxon>
        <taxon>Ceutorhynchinae</taxon>
        <taxon>Ceutorhynchus</taxon>
    </lineage>
</organism>
<feature type="compositionally biased region" description="Polar residues" evidence="1">
    <location>
        <begin position="29"/>
        <end position="45"/>
    </location>
</feature>
<protein>
    <submittedName>
        <fullName evidence="2">Uncharacterized protein</fullName>
    </submittedName>
</protein>
<dbReference type="OrthoDB" id="21513at2759"/>
<gene>
    <name evidence="2" type="ORF">CEUTPL_LOCUS1139</name>
</gene>